<protein>
    <submittedName>
        <fullName evidence="6">Site-specific integrase</fullName>
    </submittedName>
</protein>
<dbReference type="Proteomes" id="UP000480303">
    <property type="component" value="Unassembled WGS sequence"/>
</dbReference>
<evidence type="ECO:0000256" key="3">
    <source>
        <dbReference type="ARBA" id="ARBA00023125"/>
    </source>
</evidence>
<evidence type="ECO:0000256" key="4">
    <source>
        <dbReference type="ARBA" id="ARBA00023172"/>
    </source>
</evidence>
<dbReference type="Pfam" id="PF00589">
    <property type="entry name" value="Phage_integrase"/>
    <property type="match status" value="1"/>
</dbReference>
<dbReference type="GO" id="GO:0003677">
    <property type="term" value="F:DNA binding"/>
    <property type="evidence" value="ECO:0007669"/>
    <property type="project" value="UniProtKB-KW"/>
</dbReference>
<dbReference type="InterPro" id="IPR011010">
    <property type="entry name" value="DNA_brk_join_enz"/>
</dbReference>
<dbReference type="InterPro" id="IPR050090">
    <property type="entry name" value="Tyrosine_recombinase_XerCD"/>
</dbReference>
<dbReference type="InterPro" id="IPR002104">
    <property type="entry name" value="Integrase_catalytic"/>
</dbReference>
<keyword evidence="3" id="KW-0238">DNA-binding</keyword>
<dbReference type="AlphaFoldDB" id="A0A6A0BDA4"/>
<keyword evidence="7" id="KW-1185">Reference proteome</keyword>
<comment type="caution">
    <text evidence="6">The sequence shown here is derived from an EMBL/GenBank/DDBJ whole genome shotgun (WGS) entry which is preliminary data.</text>
</comment>
<reference evidence="6 7" key="1">
    <citation type="submission" date="2020-02" db="EMBL/GenBank/DDBJ databases">
        <title>Draft genome sequence of Lactococcus sp. Hs30E4-3.</title>
        <authorList>
            <person name="Noda S."/>
            <person name="Yuki M."/>
            <person name="Ohkuma M."/>
        </authorList>
    </citation>
    <scope>NUCLEOTIDE SEQUENCE [LARGE SCALE GENOMIC DNA]</scope>
    <source>
        <strain evidence="6 7">Hs30E4-3</strain>
    </source>
</reference>
<keyword evidence="2" id="KW-0229">DNA integration</keyword>
<evidence type="ECO:0000256" key="1">
    <source>
        <dbReference type="ARBA" id="ARBA00008857"/>
    </source>
</evidence>
<accession>A0A6A0BDA4</accession>
<evidence type="ECO:0000256" key="2">
    <source>
        <dbReference type="ARBA" id="ARBA00022908"/>
    </source>
</evidence>
<dbReference type="EMBL" id="BLLI01000088">
    <property type="protein sequence ID" value="GFH43392.1"/>
    <property type="molecule type" value="Genomic_DNA"/>
</dbReference>
<dbReference type="InterPro" id="IPR004107">
    <property type="entry name" value="Integrase_SAM-like_N"/>
</dbReference>
<evidence type="ECO:0000313" key="6">
    <source>
        <dbReference type="EMBL" id="GFH43392.1"/>
    </source>
</evidence>
<dbReference type="CDD" id="cd01189">
    <property type="entry name" value="INT_ICEBs1_C_like"/>
    <property type="match status" value="1"/>
</dbReference>
<proteinExistence type="inferred from homology"/>
<sequence length="395" mass="45030">MNIKTVTKKNGQIVYRASVYLGVDAFTGKKVQTNITASTKKAVKMKAQQAITEFHLNGNTRLDNVAFKTFQDLTISWWDNHKLSLKHTTIVNKENFIFNYIIPTLGYYKINKITTRLIQTIVNQWAANANNSDRNTMYATKSYGAILAMIKTIFRYGKNIGVVSENPALDVILPKLKRRKTKTINYLDTETLIKWRAYLETLPDKEIVFLKKTLYQLLLATGLRIGEALALSWSDIDFDNNTLHVGHTVDNEGNLIETPKTESSIRDVSFDVSTKLMLKVYRQRQNLIFSQTKISSNNIIFATDIGTYYRPGNMRCKLRIDLQKSGIHEKGISFHIFRHTHASILLNSGVGYKEISQRLGHSDIGITMNRYSHLSKENANKVADVFAEYQKSLSS</sequence>
<feature type="domain" description="Tyr recombinase" evidence="5">
    <location>
        <begin position="182"/>
        <end position="384"/>
    </location>
</feature>
<dbReference type="PROSITE" id="PS51898">
    <property type="entry name" value="TYR_RECOMBINASE"/>
    <property type="match status" value="1"/>
</dbReference>
<name>A0A6A0BDA4_9LACT</name>
<dbReference type="PANTHER" id="PTHR30349:SF64">
    <property type="entry name" value="PROPHAGE INTEGRASE INTD-RELATED"/>
    <property type="match status" value="1"/>
</dbReference>
<dbReference type="RefSeq" id="WP_172209828.1">
    <property type="nucleotide sequence ID" value="NZ_BLLI01000088.1"/>
</dbReference>
<dbReference type="Pfam" id="PF14659">
    <property type="entry name" value="Phage_int_SAM_3"/>
    <property type="match status" value="1"/>
</dbReference>
<dbReference type="Gene3D" id="1.10.443.10">
    <property type="entry name" value="Intergrase catalytic core"/>
    <property type="match status" value="1"/>
</dbReference>
<evidence type="ECO:0000313" key="7">
    <source>
        <dbReference type="Proteomes" id="UP000480303"/>
    </source>
</evidence>
<dbReference type="SUPFAM" id="SSF56349">
    <property type="entry name" value="DNA breaking-rejoining enzymes"/>
    <property type="match status" value="1"/>
</dbReference>
<evidence type="ECO:0000259" key="5">
    <source>
        <dbReference type="PROSITE" id="PS51898"/>
    </source>
</evidence>
<dbReference type="GO" id="GO:0015074">
    <property type="term" value="P:DNA integration"/>
    <property type="evidence" value="ECO:0007669"/>
    <property type="project" value="UniProtKB-KW"/>
</dbReference>
<keyword evidence="4" id="KW-0233">DNA recombination</keyword>
<dbReference type="InterPro" id="IPR010998">
    <property type="entry name" value="Integrase_recombinase_N"/>
</dbReference>
<gene>
    <name evidence="6" type="ORF">Hs30E_19430</name>
</gene>
<comment type="similarity">
    <text evidence="1">Belongs to the 'phage' integrase family.</text>
</comment>
<dbReference type="GO" id="GO:0006310">
    <property type="term" value="P:DNA recombination"/>
    <property type="evidence" value="ECO:0007669"/>
    <property type="project" value="UniProtKB-KW"/>
</dbReference>
<dbReference type="InterPro" id="IPR013762">
    <property type="entry name" value="Integrase-like_cat_sf"/>
</dbReference>
<organism evidence="6 7">
    <name type="scientific">Pseudolactococcus hodotermopsidis</name>
    <dbReference type="NCBI Taxonomy" id="2709157"/>
    <lineage>
        <taxon>Bacteria</taxon>
        <taxon>Bacillati</taxon>
        <taxon>Bacillota</taxon>
        <taxon>Bacilli</taxon>
        <taxon>Lactobacillales</taxon>
        <taxon>Streptococcaceae</taxon>
        <taxon>Pseudolactococcus</taxon>
    </lineage>
</organism>
<dbReference type="Gene3D" id="1.10.150.130">
    <property type="match status" value="1"/>
</dbReference>
<dbReference type="PANTHER" id="PTHR30349">
    <property type="entry name" value="PHAGE INTEGRASE-RELATED"/>
    <property type="match status" value="1"/>
</dbReference>